<gene>
    <name evidence="11" type="ORF">SAMN05421797_1011716</name>
</gene>
<keyword evidence="7" id="KW-0812">Transmembrane</keyword>
<organism evidence="11 12">
    <name type="scientific">Maribacter ulvicola</name>
    <dbReference type="NCBI Taxonomy" id="228959"/>
    <lineage>
        <taxon>Bacteria</taxon>
        <taxon>Pseudomonadati</taxon>
        <taxon>Bacteroidota</taxon>
        <taxon>Flavobacteriia</taxon>
        <taxon>Flavobacteriales</taxon>
        <taxon>Flavobacteriaceae</taxon>
        <taxon>Maribacter</taxon>
    </lineage>
</organism>
<dbReference type="AlphaFoldDB" id="A0A1N6SM43"/>
<dbReference type="PANTHER" id="PTHR43304">
    <property type="entry name" value="PHYTOCHROME-LIKE PROTEIN CPH1"/>
    <property type="match status" value="1"/>
</dbReference>
<dbReference type="SUPFAM" id="SSF103190">
    <property type="entry name" value="Sensory domain-like"/>
    <property type="match status" value="1"/>
</dbReference>
<keyword evidence="9" id="KW-0472">Membrane</keyword>
<keyword evidence="9" id="KW-1133">Transmembrane helix</keyword>
<evidence type="ECO:0000256" key="2">
    <source>
        <dbReference type="ARBA" id="ARBA00004651"/>
    </source>
</evidence>
<dbReference type="InterPro" id="IPR052162">
    <property type="entry name" value="Sensor_kinase/Photoreceptor"/>
</dbReference>
<dbReference type="InterPro" id="IPR003661">
    <property type="entry name" value="HisK_dim/P_dom"/>
</dbReference>
<evidence type="ECO:0000256" key="7">
    <source>
        <dbReference type="ARBA" id="ARBA00022692"/>
    </source>
</evidence>
<dbReference type="InterPro" id="IPR003594">
    <property type="entry name" value="HATPase_dom"/>
</dbReference>
<dbReference type="InterPro" id="IPR036890">
    <property type="entry name" value="HATPase_C_sf"/>
</dbReference>
<keyword evidence="8 11" id="KW-0418">Kinase</keyword>
<keyword evidence="5" id="KW-0597">Phosphoprotein</keyword>
<evidence type="ECO:0000256" key="3">
    <source>
        <dbReference type="ARBA" id="ARBA00012438"/>
    </source>
</evidence>
<evidence type="ECO:0000256" key="1">
    <source>
        <dbReference type="ARBA" id="ARBA00000085"/>
    </source>
</evidence>
<dbReference type="CDD" id="cd00082">
    <property type="entry name" value="HisKA"/>
    <property type="match status" value="1"/>
</dbReference>
<dbReference type="Pfam" id="PF02518">
    <property type="entry name" value="HATPase_c"/>
    <property type="match status" value="1"/>
</dbReference>
<dbReference type="Gene3D" id="1.10.287.130">
    <property type="match status" value="1"/>
</dbReference>
<dbReference type="SMART" id="SM00387">
    <property type="entry name" value="HATPase_c"/>
    <property type="match status" value="1"/>
</dbReference>
<sequence length="597" mass="69791">MWKRVLKMFIGLYLPLLALTLFLYYSQKVKLIETIMERQIRANTMKKVSFEEECHSFLRNTHYWANLKYPKNFDPLIAHSSFLRSYLELIEDITFYDQFRFIDLEGKEFFRAERIGNDSIIISPLQNKNYHPYVKAGLQLKKDQIYLSQISLNKENGEIEKPHKPVIRTVAPIFDNEQNQIGLVVINFKMKKILDQIKYKVEDKNVYLLDEDFRVISASTIEDDLPYESGNKKSTRDGILYTKAITQNQDSTFIENGHIWSQQSINLNGARFTFGSISNVPTEIVTPSNWIMALEIPPRLVTAELQPVFESLLTFNIISIISLLTLCYIFQKKKLEKELFYRKLESKNILLTRNKVKLEENNVIVNEMNNSLEIRNKQLSDFNYLISHNLRSPVTSMSVIVEMIQKEKKPEILHQLLPKLGQVAHSITQLTEDINDYVAILDNKEIKIIDIDILELIHEVKHEFTETLLDNSGFEVRLNLEVWDHISYSRFYFKSIVHNFISNAIKYKRENVDSYIEFESTIENNQQVLYVRDNGIGLDLDRHGENVFKLYKRFHRNISGKGMGLFLIKSQLEALNAIITIDSKVGIGTTFKIIFKK</sequence>
<dbReference type="Gene3D" id="3.30.450.20">
    <property type="entry name" value="PAS domain"/>
    <property type="match status" value="1"/>
</dbReference>
<dbReference type="Proteomes" id="UP000186953">
    <property type="component" value="Unassembled WGS sequence"/>
</dbReference>
<dbReference type="Pfam" id="PF21623">
    <property type="entry name" value="HK_sensor_dom_bact"/>
    <property type="match status" value="1"/>
</dbReference>
<dbReference type="EC" id="2.7.13.3" evidence="3"/>
<dbReference type="GO" id="GO:0000155">
    <property type="term" value="F:phosphorelay sensor kinase activity"/>
    <property type="evidence" value="ECO:0007669"/>
    <property type="project" value="InterPro"/>
</dbReference>
<keyword evidence="12" id="KW-1185">Reference proteome</keyword>
<protein>
    <recommendedName>
        <fullName evidence="3">histidine kinase</fullName>
        <ecNumber evidence="3">2.7.13.3</ecNumber>
    </recommendedName>
</protein>
<keyword evidence="4" id="KW-1003">Cell membrane</keyword>
<dbReference type="GO" id="GO:0005886">
    <property type="term" value="C:plasma membrane"/>
    <property type="evidence" value="ECO:0007669"/>
    <property type="project" value="UniProtKB-SubCell"/>
</dbReference>
<dbReference type="InterPro" id="IPR029151">
    <property type="entry name" value="Sensor-like_sf"/>
</dbReference>
<dbReference type="EMBL" id="FTMA01000001">
    <property type="protein sequence ID" value="SIQ42016.1"/>
    <property type="molecule type" value="Genomic_DNA"/>
</dbReference>
<dbReference type="InterPro" id="IPR036097">
    <property type="entry name" value="HisK_dim/P_sf"/>
</dbReference>
<proteinExistence type="predicted"/>
<comment type="subcellular location">
    <subcellularLocation>
        <location evidence="2">Cell membrane</location>
        <topology evidence="2">Multi-pass membrane protein</topology>
    </subcellularLocation>
</comment>
<dbReference type="PANTHER" id="PTHR43304:SF1">
    <property type="entry name" value="PAC DOMAIN-CONTAINING PROTEIN"/>
    <property type="match status" value="1"/>
</dbReference>
<evidence type="ECO:0000259" key="10">
    <source>
        <dbReference type="PROSITE" id="PS50109"/>
    </source>
</evidence>
<evidence type="ECO:0000313" key="11">
    <source>
        <dbReference type="EMBL" id="SIQ42016.1"/>
    </source>
</evidence>
<evidence type="ECO:0000256" key="4">
    <source>
        <dbReference type="ARBA" id="ARBA00022475"/>
    </source>
</evidence>
<dbReference type="InterPro" id="IPR048760">
    <property type="entry name" value="VP0354-like_sensor_dom"/>
</dbReference>
<dbReference type="PROSITE" id="PS50109">
    <property type="entry name" value="HIS_KIN"/>
    <property type="match status" value="1"/>
</dbReference>
<evidence type="ECO:0000256" key="5">
    <source>
        <dbReference type="ARBA" id="ARBA00022553"/>
    </source>
</evidence>
<evidence type="ECO:0000256" key="6">
    <source>
        <dbReference type="ARBA" id="ARBA00022679"/>
    </source>
</evidence>
<dbReference type="InterPro" id="IPR005467">
    <property type="entry name" value="His_kinase_dom"/>
</dbReference>
<name>A0A1N6SM43_9FLAO</name>
<dbReference type="SUPFAM" id="SSF47384">
    <property type="entry name" value="Homodimeric domain of signal transducing histidine kinase"/>
    <property type="match status" value="1"/>
</dbReference>
<reference evidence="12" key="1">
    <citation type="submission" date="2017-01" db="EMBL/GenBank/DDBJ databases">
        <authorList>
            <person name="Varghese N."/>
            <person name="Submissions S."/>
        </authorList>
    </citation>
    <scope>NUCLEOTIDE SEQUENCE [LARGE SCALE GENOMIC DNA]</scope>
    <source>
        <strain evidence="12">DSM 15366</strain>
    </source>
</reference>
<evidence type="ECO:0000256" key="8">
    <source>
        <dbReference type="ARBA" id="ARBA00022777"/>
    </source>
</evidence>
<comment type="catalytic activity">
    <reaction evidence="1">
        <text>ATP + protein L-histidine = ADP + protein N-phospho-L-histidine.</text>
        <dbReference type="EC" id="2.7.13.3"/>
    </reaction>
</comment>
<dbReference type="Pfam" id="PF00512">
    <property type="entry name" value="HisKA"/>
    <property type="match status" value="1"/>
</dbReference>
<dbReference type="PRINTS" id="PR00344">
    <property type="entry name" value="BCTRLSENSOR"/>
</dbReference>
<dbReference type="SUPFAM" id="SSF55874">
    <property type="entry name" value="ATPase domain of HSP90 chaperone/DNA topoisomerase II/histidine kinase"/>
    <property type="match status" value="1"/>
</dbReference>
<dbReference type="STRING" id="228959.SAMN05421797_1011716"/>
<evidence type="ECO:0000313" key="12">
    <source>
        <dbReference type="Proteomes" id="UP000186953"/>
    </source>
</evidence>
<dbReference type="Gene3D" id="3.30.565.10">
    <property type="entry name" value="Histidine kinase-like ATPase, C-terminal domain"/>
    <property type="match status" value="1"/>
</dbReference>
<feature type="domain" description="Histidine kinase" evidence="10">
    <location>
        <begin position="385"/>
        <end position="597"/>
    </location>
</feature>
<evidence type="ECO:0000256" key="9">
    <source>
        <dbReference type="ARBA" id="ARBA00022989"/>
    </source>
</evidence>
<keyword evidence="6" id="KW-0808">Transferase</keyword>
<dbReference type="InterPro" id="IPR004358">
    <property type="entry name" value="Sig_transdc_His_kin-like_C"/>
</dbReference>
<accession>A0A1N6SM43</accession>